<protein>
    <submittedName>
        <fullName evidence="4">D-alanyl-D-alanine carboxypeptidase / D-alanyl-D-alanine-endopeptidase (Penicillin-binding protein 4)</fullName>
    </submittedName>
</protein>
<organism evidence="4 5">
    <name type="scientific">Thalassovita litoralis</name>
    <dbReference type="NCBI Taxonomy" id="1010611"/>
    <lineage>
        <taxon>Bacteria</taxon>
        <taxon>Pseudomonadati</taxon>
        <taxon>Pseudomonadota</taxon>
        <taxon>Alphaproteobacteria</taxon>
        <taxon>Rhodobacterales</taxon>
        <taxon>Roseobacteraceae</taxon>
        <taxon>Thalassovita</taxon>
    </lineage>
</organism>
<evidence type="ECO:0000256" key="1">
    <source>
        <dbReference type="ARBA" id="ARBA00006096"/>
    </source>
</evidence>
<dbReference type="NCBIfam" id="TIGR00666">
    <property type="entry name" value="PBP4"/>
    <property type="match status" value="1"/>
</dbReference>
<dbReference type="InterPro" id="IPR006311">
    <property type="entry name" value="TAT_signal"/>
</dbReference>
<reference evidence="4 5" key="1">
    <citation type="submission" date="2017-05" db="EMBL/GenBank/DDBJ databases">
        <authorList>
            <person name="Varghese N."/>
            <person name="Submissions S."/>
        </authorList>
    </citation>
    <scope>NUCLEOTIDE SEQUENCE [LARGE SCALE GENOMIC DNA]</scope>
    <source>
        <strain evidence="4 5">DSM 29506</strain>
    </source>
</reference>
<feature type="chain" id="PRO_5021873261" evidence="3">
    <location>
        <begin position="27"/>
        <end position="498"/>
    </location>
</feature>
<accession>A0A521FLB3</accession>
<feature type="signal peptide" evidence="3">
    <location>
        <begin position="1"/>
        <end position="26"/>
    </location>
</feature>
<dbReference type="AlphaFoldDB" id="A0A521FLB3"/>
<dbReference type="Pfam" id="PF02113">
    <property type="entry name" value="Peptidase_S13"/>
    <property type="match status" value="1"/>
</dbReference>
<keyword evidence="2" id="KW-0378">Hydrolase</keyword>
<dbReference type="Proteomes" id="UP000316030">
    <property type="component" value="Unassembled WGS sequence"/>
</dbReference>
<evidence type="ECO:0000256" key="3">
    <source>
        <dbReference type="SAM" id="SignalP"/>
    </source>
</evidence>
<dbReference type="GO" id="GO:0004185">
    <property type="term" value="F:serine-type carboxypeptidase activity"/>
    <property type="evidence" value="ECO:0007669"/>
    <property type="project" value="InterPro"/>
</dbReference>
<keyword evidence="5" id="KW-1185">Reference proteome</keyword>
<evidence type="ECO:0000256" key="2">
    <source>
        <dbReference type="ARBA" id="ARBA00022801"/>
    </source>
</evidence>
<evidence type="ECO:0000313" key="4">
    <source>
        <dbReference type="EMBL" id="SMO96997.1"/>
    </source>
</evidence>
<dbReference type="OrthoDB" id="5372081at2"/>
<keyword evidence="4" id="KW-0121">Carboxypeptidase</keyword>
<dbReference type="SUPFAM" id="SSF56601">
    <property type="entry name" value="beta-lactamase/transpeptidase-like"/>
    <property type="match status" value="1"/>
</dbReference>
<gene>
    <name evidence="4" type="ORF">SAMN06265173_13413</name>
</gene>
<dbReference type="RefSeq" id="WP_142494620.1">
    <property type="nucleotide sequence ID" value="NZ_FXTO01000034.1"/>
</dbReference>
<dbReference type="InterPro" id="IPR000667">
    <property type="entry name" value="Peptidase_S13"/>
</dbReference>
<evidence type="ECO:0000313" key="5">
    <source>
        <dbReference type="Proteomes" id="UP000316030"/>
    </source>
</evidence>
<dbReference type="GO" id="GO:0006508">
    <property type="term" value="P:proteolysis"/>
    <property type="evidence" value="ECO:0007669"/>
    <property type="project" value="InterPro"/>
</dbReference>
<name>A0A521FLB3_9RHOB</name>
<keyword evidence="3" id="KW-0732">Signal</keyword>
<dbReference type="GO" id="GO:0000270">
    <property type="term" value="P:peptidoglycan metabolic process"/>
    <property type="evidence" value="ECO:0007669"/>
    <property type="project" value="TreeGrafter"/>
</dbReference>
<dbReference type="InterPro" id="IPR012338">
    <property type="entry name" value="Beta-lactam/transpept-like"/>
</dbReference>
<sequence length="498" mass="53581">MSLHISRRFFLTSVAGALLGSAPALAAPPALSLRPHPRPDGLQKRTLPGGEALIAQSGLSGDVAFAVADAKTGLVLETHAAQAGLPPASVTKSVTALYGLAHLGAAHRFRTRLIATGPVQNGTVQGDLVLAGGGDPTLDTDDLADMAARLKKAGILAVKGKFLVWGGALPYARQIDTEQPEHVGYNPALSGLSLNFNRVHFEWKRAGQGWGVTMDARSERYRPDVQMATMRIIARDLPVYTYRDRNGIDEWTVANSALGKGGARWLPVRRPDIYAGQVFRSFARSHGITLPTEQVVTALPAGTVLITHESDTLRDILRDMLKYSTNLTAELVGLSATQARLGHVGGLRDSAREMSQWAQDTLGMSAAKLVDHSGLGDGSRLSAADMTRALVAAYQSGPLRDLMKDIPLRDEKGRPVKAHPIKVKAKTGTLNFVSALAGYMTAQDGTDLVFTIFSADTAHRDQLSKADRERPQGGRSWNRKAKRLQQALIERWGLLYGS</sequence>
<comment type="similarity">
    <text evidence="1">Belongs to the peptidase S13 family.</text>
</comment>
<dbReference type="PRINTS" id="PR00922">
    <property type="entry name" value="DADACBPTASE3"/>
</dbReference>
<keyword evidence="4" id="KW-0645">Protease</keyword>
<dbReference type="PROSITE" id="PS51318">
    <property type="entry name" value="TAT"/>
    <property type="match status" value="1"/>
</dbReference>
<dbReference type="PANTHER" id="PTHR30023:SF0">
    <property type="entry name" value="PENICILLIN-SENSITIVE CARBOXYPEPTIDASE A"/>
    <property type="match status" value="1"/>
</dbReference>
<dbReference type="Gene3D" id="3.50.80.20">
    <property type="entry name" value="D-Ala-D-Ala carboxypeptidase C, peptidase S13"/>
    <property type="match status" value="1"/>
</dbReference>
<proteinExistence type="inferred from homology"/>
<dbReference type="EMBL" id="FXTO01000034">
    <property type="protein sequence ID" value="SMO96997.1"/>
    <property type="molecule type" value="Genomic_DNA"/>
</dbReference>
<dbReference type="PANTHER" id="PTHR30023">
    <property type="entry name" value="D-ALANYL-D-ALANINE CARBOXYPEPTIDASE"/>
    <property type="match status" value="1"/>
</dbReference>
<dbReference type="Gene3D" id="3.40.710.10">
    <property type="entry name" value="DD-peptidase/beta-lactamase superfamily"/>
    <property type="match status" value="1"/>
</dbReference>